<organism evidence="1 2">
    <name type="scientific">Karstenula rhodostoma CBS 690.94</name>
    <dbReference type="NCBI Taxonomy" id="1392251"/>
    <lineage>
        <taxon>Eukaryota</taxon>
        <taxon>Fungi</taxon>
        <taxon>Dikarya</taxon>
        <taxon>Ascomycota</taxon>
        <taxon>Pezizomycotina</taxon>
        <taxon>Dothideomycetes</taxon>
        <taxon>Pleosporomycetidae</taxon>
        <taxon>Pleosporales</taxon>
        <taxon>Massarineae</taxon>
        <taxon>Didymosphaeriaceae</taxon>
        <taxon>Karstenula</taxon>
    </lineage>
</organism>
<dbReference type="OrthoDB" id="3797798at2759"/>
<reference evidence="1" key="1">
    <citation type="journal article" date="2020" name="Stud. Mycol.">
        <title>101 Dothideomycetes genomes: a test case for predicting lifestyles and emergence of pathogens.</title>
        <authorList>
            <person name="Haridas S."/>
            <person name="Albert R."/>
            <person name="Binder M."/>
            <person name="Bloem J."/>
            <person name="Labutti K."/>
            <person name="Salamov A."/>
            <person name="Andreopoulos B."/>
            <person name="Baker S."/>
            <person name="Barry K."/>
            <person name="Bills G."/>
            <person name="Bluhm B."/>
            <person name="Cannon C."/>
            <person name="Castanera R."/>
            <person name="Culley D."/>
            <person name="Daum C."/>
            <person name="Ezra D."/>
            <person name="Gonzalez J."/>
            <person name="Henrissat B."/>
            <person name="Kuo A."/>
            <person name="Liang C."/>
            <person name="Lipzen A."/>
            <person name="Lutzoni F."/>
            <person name="Magnuson J."/>
            <person name="Mondo S."/>
            <person name="Nolan M."/>
            <person name="Ohm R."/>
            <person name="Pangilinan J."/>
            <person name="Park H.-J."/>
            <person name="Ramirez L."/>
            <person name="Alfaro M."/>
            <person name="Sun H."/>
            <person name="Tritt A."/>
            <person name="Yoshinaga Y."/>
            <person name="Zwiers L.-H."/>
            <person name="Turgeon B."/>
            <person name="Goodwin S."/>
            <person name="Spatafora J."/>
            <person name="Crous P."/>
            <person name="Grigoriev I."/>
        </authorList>
    </citation>
    <scope>NUCLEOTIDE SEQUENCE</scope>
    <source>
        <strain evidence="1">CBS 690.94</strain>
    </source>
</reference>
<sequence>MSSHPNSLCDRDALLEKALSLTPELFSLILDCCIGTPTLIAYEYESLPHICPRYETEACPSGLPRHCEAEYDWLVRQKWLRSQKAFSEATPFVMTHIACLKHCGTFDVVPVSRSSMNIDETRMLTPPMKLQSYFQQPSRLPLIMQPCPKLNLTGLESIELDLSTDAFFLVFEVSAPPFPAPDHFYHDETLLGAGTYLAHTRKLTLTFTTMNPWFNLWAGPWAEDDENMRPGERGNVCTSGLVVDWILTYAWHHGYLQHIHRVELRGDIQEWVKEKWYQVFAGTHPEKDDIASRQRIHEIEHHGEQETVAMGERWIASEHYPPTCRCEVSCSRLRWGVVEPEMLSAKWENDAQGDFPPVETLPWYNKMETDW</sequence>
<evidence type="ECO:0000313" key="1">
    <source>
        <dbReference type="EMBL" id="KAF2449495.1"/>
    </source>
</evidence>
<protein>
    <submittedName>
        <fullName evidence="1">Uncharacterized protein</fullName>
    </submittedName>
</protein>
<dbReference type="Proteomes" id="UP000799764">
    <property type="component" value="Unassembled WGS sequence"/>
</dbReference>
<dbReference type="EMBL" id="MU001494">
    <property type="protein sequence ID" value="KAF2449495.1"/>
    <property type="molecule type" value="Genomic_DNA"/>
</dbReference>
<name>A0A9P4UGT4_9PLEO</name>
<gene>
    <name evidence="1" type="ORF">P171DRAFT_194540</name>
</gene>
<accession>A0A9P4UGT4</accession>
<proteinExistence type="predicted"/>
<keyword evidence="2" id="KW-1185">Reference proteome</keyword>
<comment type="caution">
    <text evidence="1">The sequence shown here is derived from an EMBL/GenBank/DDBJ whole genome shotgun (WGS) entry which is preliminary data.</text>
</comment>
<evidence type="ECO:0000313" key="2">
    <source>
        <dbReference type="Proteomes" id="UP000799764"/>
    </source>
</evidence>
<dbReference type="AlphaFoldDB" id="A0A9P4UGT4"/>